<comment type="caution">
    <text evidence="1">The sequence shown here is derived from an EMBL/GenBank/DDBJ whole genome shotgun (WGS) entry which is preliminary data.</text>
</comment>
<keyword evidence="2" id="KW-1185">Reference proteome</keyword>
<accession>A0A9D2WRP8</accession>
<evidence type="ECO:0000313" key="2">
    <source>
        <dbReference type="Proteomes" id="UP000798488"/>
    </source>
</evidence>
<sequence length="56" mass="6179">MLISHNISTGLIELLHITSYIILCITSPSKNDGPCTVDFQTKVTLPWLINEGIKVP</sequence>
<protein>
    <submittedName>
        <fullName evidence="1">Uncharacterized protein</fullName>
    </submittedName>
</protein>
<evidence type="ECO:0000313" key="1">
    <source>
        <dbReference type="EMBL" id="KAF1086214.1"/>
    </source>
</evidence>
<dbReference type="EMBL" id="LSRS01000002">
    <property type="protein sequence ID" value="KAF1086214.1"/>
    <property type="molecule type" value="Genomic_DNA"/>
</dbReference>
<reference evidence="1" key="1">
    <citation type="submission" date="2016-02" db="EMBL/GenBank/DDBJ databases">
        <title>Draft Genome Sequence of Sporotomaculum syntrophicum Strain FB, a Syntrophic Benzoate Degrader.</title>
        <authorList>
            <person name="Nobu M.K."/>
            <person name="Narihiro T."/>
            <person name="Qiu Y.-L."/>
            <person name="Ohashi A."/>
            <person name="Liu W.-T."/>
            <person name="Yuji S."/>
        </authorList>
    </citation>
    <scope>NUCLEOTIDE SEQUENCE</scope>
    <source>
        <strain evidence="1">FB</strain>
    </source>
</reference>
<gene>
    <name evidence="1" type="ORF">SPSYN_00955</name>
</gene>
<name>A0A9D2WRP8_9FIRM</name>
<proteinExistence type="predicted"/>
<dbReference type="AlphaFoldDB" id="A0A9D2WRP8"/>
<organism evidence="1 2">
    <name type="scientific">Sporotomaculum syntrophicum</name>
    <dbReference type="NCBI Taxonomy" id="182264"/>
    <lineage>
        <taxon>Bacteria</taxon>
        <taxon>Bacillati</taxon>
        <taxon>Bacillota</taxon>
        <taxon>Clostridia</taxon>
        <taxon>Eubacteriales</taxon>
        <taxon>Desulfallaceae</taxon>
        <taxon>Sporotomaculum</taxon>
    </lineage>
</organism>
<dbReference type="Proteomes" id="UP000798488">
    <property type="component" value="Unassembled WGS sequence"/>
</dbReference>